<keyword evidence="1" id="KW-0812">Transmembrane</keyword>
<protein>
    <submittedName>
        <fullName evidence="2">DUF4389 domain-containing protein</fullName>
    </submittedName>
</protein>
<reference evidence="2 3" key="1">
    <citation type="journal article" date="2022" name="Nat. Microbiol.">
        <title>The microbiome of a bacterivorous marine choanoflagellate contains a resource-demanding obligate bacterial associate.</title>
        <authorList>
            <person name="Needham D.M."/>
            <person name="Poirier C."/>
            <person name="Bachy C."/>
            <person name="George E.E."/>
            <person name="Wilken S."/>
            <person name="Yung C.C.M."/>
            <person name="Limardo A.J."/>
            <person name="Morando M."/>
            <person name="Sudek L."/>
            <person name="Malmstrom R.R."/>
            <person name="Keeling P.J."/>
            <person name="Santoro A.E."/>
            <person name="Worden A.Z."/>
        </authorList>
    </citation>
    <scope>NUCLEOTIDE SEQUENCE [LARGE SCALE GENOMIC DNA]</scope>
    <source>
        <strain evidence="2 3">Comchoano-2</strain>
    </source>
</reference>
<evidence type="ECO:0000313" key="2">
    <source>
        <dbReference type="EMBL" id="MCP8352062.1"/>
    </source>
</evidence>
<keyword evidence="1" id="KW-0472">Membrane</keyword>
<keyword evidence="3" id="KW-1185">Reference proteome</keyword>
<dbReference type="RefSeq" id="WP_258569172.1">
    <property type="nucleotide sequence ID" value="NZ_JAKUDN010000002.1"/>
</dbReference>
<organism evidence="2 3">
    <name type="scientific">Candidatus Synchoanobacter obligatus</name>
    <dbReference type="NCBI Taxonomy" id="2919597"/>
    <lineage>
        <taxon>Bacteria</taxon>
        <taxon>Pseudomonadati</taxon>
        <taxon>Pseudomonadota</taxon>
        <taxon>Gammaproteobacteria</taxon>
        <taxon>Candidatus Comchoanobacterales</taxon>
        <taxon>Candidatus Comchoanobacteraceae</taxon>
        <taxon>Candidatus Synchoanobacter</taxon>
    </lineage>
</organism>
<keyword evidence="1" id="KW-1133">Transmembrane helix</keyword>
<name>A0ABT1L4G0_9GAMM</name>
<evidence type="ECO:0000256" key="1">
    <source>
        <dbReference type="SAM" id="Phobius"/>
    </source>
</evidence>
<sequence>MPKNTSSILIRVFFSLLLIFLAPMLGVIILIAIIQTTLTHLSHQPNMHLLDISKYIISYICQIVEYLTMVSHTPPYPFSPWNNRYDH</sequence>
<dbReference type="InterPro" id="IPR025498">
    <property type="entry name" value="DUF4389"/>
</dbReference>
<comment type="caution">
    <text evidence="2">The sequence shown here is derived from an EMBL/GenBank/DDBJ whole genome shotgun (WGS) entry which is preliminary data.</text>
</comment>
<dbReference type="EMBL" id="JAKUDN010000002">
    <property type="protein sequence ID" value="MCP8352062.1"/>
    <property type="molecule type" value="Genomic_DNA"/>
</dbReference>
<evidence type="ECO:0000313" key="3">
    <source>
        <dbReference type="Proteomes" id="UP001320768"/>
    </source>
</evidence>
<accession>A0ABT1L4G0</accession>
<feature type="transmembrane region" description="Helical" evidence="1">
    <location>
        <begin position="12"/>
        <end position="34"/>
    </location>
</feature>
<dbReference type="Proteomes" id="UP001320768">
    <property type="component" value="Unassembled WGS sequence"/>
</dbReference>
<gene>
    <name evidence="2" type="ORF">MKS91_02015</name>
</gene>
<dbReference type="Pfam" id="PF14333">
    <property type="entry name" value="DUF4389"/>
    <property type="match status" value="1"/>
</dbReference>
<proteinExistence type="predicted"/>